<dbReference type="PROSITE" id="PS00178">
    <property type="entry name" value="AA_TRNA_LIGASE_I"/>
    <property type="match status" value="1"/>
</dbReference>
<dbReference type="InterPro" id="IPR000924">
    <property type="entry name" value="Glu/Gln-tRNA-synth"/>
</dbReference>
<evidence type="ECO:0000259" key="9">
    <source>
        <dbReference type="Pfam" id="PF00749"/>
    </source>
</evidence>
<sequence length="445" mass="50854">MMKVRFAPSPTGYIHLGNVKAALFNWLFARKNGAEFILRIDDTDRERSSTSYEEALKRDLSWLNISYESCFRQSERTELYKSFAQKLIDNGVLYPCYETAEELSDRRKKLQEQGLPPVYSRYSEDRISKISGRSPHWRFELNREEVFWKDLMKGDMGYDLKSVSDPVLVKENGDIVYAFASVVDDVLEGITHIIRGEDHITNTASQIQIFRALGAHEPTFGHFSYIKSVDGQSFSKRDASLSIRNLKDAGVLNYTIWSILVSLGTGKQNIISFDKNDFIREFDISLYGGASCRLDMEDMLNINRKFLGAMSFDMALSSLSELHRRPMVSEKFWQIIKDNISSINEIYDWIRICEDKGLEIESNFSNEDLSIVKAAMKSISCSECVENEWDKWISYIKDGTGSGAKKISQVVRAALTGKKHGPKMKDLVEIMSKDVIIARLEGFAK</sequence>
<keyword evidence="4 8" id="KW-0547">Nucleotide-binding</keyword>
<keyword evidence="5 8" id="KW-0067">ATP-binding</keyword>
<feature type="binding site" evidence="8">
    <location>
        <position position="236"/>
    </location>
    <ligand>
        <name>ATP</name>
        <dbReference type="ChEBI" id="CHEBI:30616"/>
    </ligand>
</feature>
<gene>
    <name evidence="11" type="primary">gltX2_1</name>
    <name evidence="8" type="synonym">gltX</name>
    <name evidence="11" type="ORF">HYD_4170</name>
</gene>
<comment type="function">
    <text evidence="8">Catalyzes the attachment of glutamate to tRNA(Glu) in a two-step reaction: glutamate is first activated by ATP to form Glu-AMP and then transferred to the acceptor end of tRNA(Glu).</text>
</comment>
<dbReference type="Pfam" id="PF00749">
    <property type="entry name" value="tRNA-synt_1c"/>
    <property type="match status" value="1"/>
</dbReference>
<dbReference type="EC" id="6.1.1.17" evidence="8"/>
<evidence type="ECO:0000256" key="1">
    <source>
        <dbReference type="ARBA" id="ARBA00007894"/>
    </source>
</evidence>
<dbReference type="InterPro" id="IPR049940">
    <property type="entry name" value="GluQ/Sye"/>
</dbReference>
<comment type="subunit">
    <text evidence="8">Monomer.</text>
</comment>
<evidence type="ECO:0000313" key="11">
    <source>
        <dbReference type="EMBL" id="BDB96284.1"/>
    </source>
</evidence>
<evidence type="ECO:0000256" key="4">
    <source>
        <dbReference type="ARBA" id="ARBA00022741"/>
    </source>
</evidence>
<dbReference type="Gene3D" id="1.10.10.350">
    <property type="match status" value="1"/>
</dbReference>
<dbReference type="Gene3D" id="3.40.50.620">
    <property type="entry name" value="HUPs"/>
    <property type="match status" value="1"/>
</dbReference>
<dbReference type="Proteomes" id="UP001320209">
    <property type="component" value="Chromosome"/>
</dbReference>
<evidence type="ECO:0000256" key="2">
    <source>
        <dbReference type="ARBA" id="ARBA00022490"/>
    </source>
</evidence>
<keyword evidence="3 8" id="KW-0436">Ligase</keyword>
<dbReference type="InterPro" id="IPR014729">
    <property type="entry name" value="Rossmann-like_a/b/a_fold"/>
</dbReference>
<proteinExistence type="inferred from homology"/>
<dbReference type="InterPro" id="IPR001412">
    <property type="entry name" value="aa-tRNA-synth_I_CS"/>
</dbReference>
<protein>
    <recommendedName>
        <fullName evidence="8">Glutamate--tRNA ligase</fullName>
        <ecNumber evidence="8">6.1.1.17</ecNumber>
    </recommendedName>
    <alternativeName>
        <fullName evidence="8">Glutamyl-tRNA synthetase</fullName>
        <shortName evidence="8">GluRS</shortName>
    </alternativeName>
</protein>
<evidence type="ECO:0000259" key="10">
    <source>
        <dbReference type="Pfam" id="PF19269"/>
    </source>
</evidence>
<dbReference type="RefSeq" id="WP_236864528.1">
    <property type="nucleotide sequence ID" value="NZ_AP025225.1"/>
</dbReference>
<comment type="subcellular location">
    <subcellularLocation>
        <location evidence="8">Cytoplasm</location>
    </subcellularLocation>
</comment>
<keyword evidence="7 8" id="KW-0030">Aminoacyl-tRNA synthetase</keyword>
<organism evidence="11 12">
    <name type="scientific">Candidatus Hydrogenosomobacter endosymbioticus</name>
    <dbReference type="NCBI Taxonomy" id="2558174"/>
    <lineage>
        <taxon>Bacteria</taxon>
        <taxon>Pseudomonadati</taxon>
        <taxon>Pseudomonadota</taxon>
        <taxon>Alphaproteobacteria</taxon>
        <taxon>Holosporales</taxon>
        <taxon>Holosporaceae</taxon>
        <taxon>Candidatus Hydrogenosomobacter</taxon>
    </lineage>
</organism>
<keyword evidence="6 8" id="KW-0648">Protein biosynthesis</keyword>
<dbReference type="InterPro" id="IPR008925">
    <property type="entry name" value="aa_tRNA-synth_I_cd-bd_sf"/>
</dbReference>
<comment type="catalytic activity">
    <reaction evidence="8">
        <text>tRNA(Glu) + L-glutamate + ATP = L-glutamyl-tRNA(Glu) + AMP + diphosphate</text>
        <dbReference type="Rhea" id="RHEA:23540"/>
        <dbReference type="Rhea" id="RHEA-COMP:9663"/>
        <dbReference type="Rhea" id="RHEA-COMP:9680"/>
        <dbReference type="ChEBI" id="CHEBI:29985"/>
        <dbReference type="ChEBI" id="CHEBI:30616"/>
        <dbReference type="ChEBI" id="CHEBI:33019"/>
        <dbReference type="ChEBI" id="CHEBI:78442"/>
        <dbReference type="ChEBI" id="CHEBI:78520"/>
        <dbReference type="ChEBI" id="CHEBI:456215"/>
        <dbReference type="EC" id="6.1.1.17"/>
    </reaction>
</comment>
<comment type="caution">
    <text evidence="8">Lacks conserved residue(s) required for the propagation of feature annotation.</text>
</comment>
<evidence type="ECO:0000256" key="7">
    <source>
        <dbReference type="ARBA" id="ARBA00023146"/>
    </source>
</evidence>
<dbReference type="InterPro" id="IPR004527">
    <property type="entry name" value="Glu-tRNA-ligase_bac/mito"/>
</dbReference>
<feature type="short sequence motif" description="'HIGH' region" evidence="8">
    <location>
        <begin position="8"/>
        <end position="18"/>
    </location>
</feature>
<dbReference type="SUPFAM" id="SSF52374">
    <property type="entry name" value="Nucleotidylyl transferase"/>
    <property type="match status" value="1"/>
</dbReference>
<evidence type="ECO:0000256" key="6">
    <source>
        <dbReference type="ARBA" id="ARBA00022917"/>
    </source>
</evidence>
<feature type="domain" description="Aminoacyl-tRNA synthetase class I anticodon-binding" evidence="10">
    <location>
        <begin position="331"/>
        <end position="441"/>
    </location>
</feature>
<dbReference type="NCBIfam" id="TIGR00464">
    <property type="entry name" value="gltX_bact"/>
    <property type="match status" value="1"/>
</dbReference>
<dbReference type="PRINTS" id="PR00987">
    <property type="entry name" value="TRNASYNTHGLU"/>
</dbReference>
<feature type="short sequence motif" description="'KMSKS' region" evidence="8">
    <location>
        <begin position="233"/>
        <end position="237"/>
    </location>
</feature>
<dbReference type="PANTHER" id="PTHR43311">
    <property type="entry name" value="GLUTAMATE--TRNA LIGASE"/>
    <property type="match status" value="1"/>
</dbReference>
<keyword evidence="12" id="KW-1185">Reference proteome</keyword>
<reference evidence="11" key="1">
    <citation type="submission" date="2021-10" db="EMBL/GenBank/DDBJ databases">
        <title>Genome Sequence of The Candidatus Hydrogeosomobacter endosymbioticus, an Intracellular Bacterial Symbiont of the Anaerobic Ciliate GW7.</title>
        <authorList>
            <person name="Shiohama Y."/>
            <person name="Shinzato N."/>
        </authorList>
    </citation>
    <scope>NUCLEOTIDE SEQUENCE [LARGE SCALE GENOMIC DNA]</scope>
    <source>
        <strain evidence="11">200920</strain>
    </source>
</reference>
<dbReference type="Pfam" id="PF19269">
    <property type="entry name" value="Anticodon_2"/>
    <property type="match status" value="1"/>
</dbReference>
<dbReference type="InterPro" id="IPR020751">
    <property type="entry name" value="aa-tRNA-synth_I_codon-bd_sub2"/>
</dbReference>
<dbReference type="EMBL" id="AP025225">
    <property type="protein sequence ID" value="BDB96284.1"/>
    <property type="molecule type" value="Genomic_DNA"/>
</dbReference>
<feature type="domain" description="Glutamyl/glutaminyl-tRNA synthetase class Ib catalytic" evidence="9">
    <location>
        <begin position="2"/>
        <end position="285"/>
    </location>
</feature>
<dbReference type="InterPro" id="IPR045462">
    <property type="entry name" value="aa-tRNA-synth_I_cd-bd"/>
</dbReference>
<dbReference type="SUPFAM" id="SSF48163">
    <property type="entry name" value="An anticodon-binding domain of class I aminoacyl-tRNA synthetases"/>
    <property type="match status" value="1"/>
</dbReference>
<dbReference type="HAMAP" id="MF_00022">
    <property type="entry name" value="Glu_tRNA_synth_type1"/>
    <property type="match status" value="1"/>
</dbReference>
<evidence type="ECO:0000256" key="3">
    <source>
        <dbReference type="ARBA" id="ARBA00022598"/>
    </source>
</evidence>
<keyword evidence="2 8" id="KW-0963">Cytoplasm</keyword>
<evidence type="ECO:0000256" key="8">
    <source>
        <dbReference type="HAMAP-Rule" id="MF_00022"/>
    </source>
</evidence>
<comment type="similarity">
    <text evidence="1 8">Belongs to the class-I aminoacyl-tRNA synthetase family. Glutamate--tRNA ligase type 1 subfamily.</text>
</comment>
<dbReference type="PANTHER" id="PTHR43311:SF2">
    <property type="entry name" value="GLUTAMATE--TRNA LIGASE, MITOCHONDRIAL-RELATED"/>
    <property type="match status" value="1"/>
</dbReference>
<name>A0ABM7V937_9PROT</name>
<evidence type="ECO:0000256" key="5">
    <source>
        <dbReference type="ARBA" id="ARBA00022840"/>
    </source>
</evidence>
<evidence type="ECO:0000313" key="12">
    <source>
        <dbReference type="Proteomes" id="UP001320209"/>
    </source>
</evidence>
<accession>A0ABM7V937</accession>
<dbReference type="InterPro" id="IPR020058">
    <property type="entry name" value="Glu/Gln-tRNA-synth_Ib_cat-dom"/>
</dbReference>
<dbReference type="GO" id="GO:0016874">
    <property type="term" value="F:ligase activity"/>
    <property type="evidence" value="ECO:0007669"/>
    <property type="project" value="UniProtKB-KW"/>
</dbReference>